<reference evidence="2" key="1">
    <citation type="journal article" date="2016" name="Nat. Genet.">
        <title>A high-quality carrot genome assembly provides new insights into carotenoid accumulation and asterid genome evolution.</title>
        <authorList>
            <person name="Iorizzo M."/>
            <person name="Ellison S."/>
            <person name="Senalik D."/>
            <person name="Zeng P."/>
            <person name="Satapoomin P."/>
            <person name="Huang J."/>
            <person name="Bowman M."/>
            <person name="Iovene M."/>
            <person name="Sanseverino W."/>
            <person name="Cavagnaro P."/>
            <person name="Yildiz M."/>
            <person name="Macko-Podgorni A."/>
            <person name="Moranska E."/>
            <person name="Grzebelus E."/>
            <person name="Grzebelus D."/>
            <person name="Ashrafi H."/>
            <person name="Zheng Z."/>
            <person name="Cheng S."/>
            <person name="Spooner D."/>
            <person name="Van Deynze A."/>
            <person name="Simon P."/>
        </authorList>
    </citation>
    <scope>NUCLEOTIDE SEQUENCE [LARGE SCALE GENOMIC DNA]</scope>
    <source>
        <tissue evidence="2">Leaf</tissue>
    </source>
</reference>
<comment type="caution">
    <text evidence="2">The sequence shown here is derived from an EMBL/GenBank/DDBJ whole genome shotgun (WGS) entry which is preliminary data.</text>
</comment>
<sequence length="340" mass="39053">MTEQPEDVKMYTVAEIKEFGVPYIERIIRCQLDVKKVEEKNMWFLLATVYKDSTGILAVLFPHEDIQRILGKEVFDIENDDACSKPPLMLGDHDPSETNNVVPNPDVLTVKSSNRPKNRRKATPVVCELDENATMASRMKVKKVKHARIHAFVPRAVADDLEKILVVDALGVIMKKPKPLYLIKKRNEQLQHQYKFRITNESLIVVYFDQFIKQDFEYPLFIVIGSCKVTKWKDELDIGNASPTTGHINIQQHSVTQMRKSPTFDKTNLYMPTNALPTLSHVAMITNSAVDQIEGCVENVTPRIPRSLENKDFTVKILIMKENVENKYLIFLCNRHCARL</sequence>
<feature type="region of interest" description="Disordered" evidence="1">
    <location>
        <begin position="96"/>
        <end position="115"/>
    </location>
</feature>
<evidence type="ECO:0000256" key="1">
    <source>
        <dbReference type="SAM" id="MobiDB-lite"/>
    </source>
</evidence>
<evidence type="ECO:0008006" key="3">
    <source>
        <dbReference type="Google" id="ProtNLM"/>
    </source>
</evidence>
<accession>A0A166CT78</accession>
<protein>
    <recommendedName>
        <fullName evidence="3">DUF223 domain-containing protein</fullName>
    </recommendedName>
</protein>
<evidence type="ECO:0000313" key="2">
    <source>
        <dbReference type="EMBL" id="KZN04302.1"/>
    </source>
</evidence>
<dbReference type="AlphaFoldDB" id="A0A166CT78"/>
<dbReference type="Gramene" id="KZN04302">
    <property type="protein sequence ID" value="KZN04302"/>
    <property type="gene ID" value="DCAR_005139"/>
</dbReference>
<name>A0A166CT78_DAUCS</name>
<gene>
    <name evidence="2" type="ORF">DCAR_005139</name>
</gene>
<organism evidence="2">
    <name type="scientific">Daucus carota subsp. sativus</name>
    <name type="common">Carrot</name>
    <dbReference type="NCBI Taxonomy" id="79200"/>
    <lineage>
        <taxon>Eukaryota</taxon>
        <taxon>Viridiplantae</taxon>
        <taxon>Streptophyta</taxon>
        <taxon>Embryophyta</taxon>
        <taxon>Tracheophyta</taxon>
        <taxon>Spermatophyta</taxon>
        <taxon>Magnoliopsida</taxon>
        <taxon>eudicotyledons</taxon>
        <taxon>Gunneridae</taxon>
        <taxon>Pentapetalae</taxon>
        <taxon>asterids</taxon>
        <taxon>campanulids</taxon>
        <taxon>Apiales</taxon>
        <taxon>Apiaceae</taxon>
        <taxon>Apioideae</taxon>
        <taxon>Scandiceae</taxon>
        <taxon>Daucinae</taxon>
        <taxon>Daucus</taxon>
        <taxon>Daucus sect. Daucus</taxon>
    </lineage>
</organism>
<proteinExistence type="predicted"/>
<dbReference type="EMBL" id="LNRQ01000002">
    <property type="protein sequence ID" value="KZN04302.1"/>
    <property type="molecule type" value="Genomic_DNA"/>
</dbReference>